<keyword evidence="4 7" id="KW-0677">Repeat</keyword>
<dbReference type="PROSITE" id="PS00101">
    <property type="entry name" value="HEXAPEP_TRANSFERASES"/>
    <property type="match status" value="1"/>
</dbReference>
<dbReference type="NCBIfam" id="TIGR01853">
    <property type="entry name" value="lipid_A_lpxD"/>
    <property type="match status" value="1"/>
</dbReference>
<keyword evidence="3 7" id="KW-0808">Transferase</keyword>
<comment type="pathway">
    <text evidence="7">Bacterial outer membrane biogenesis; LPS lipid A biosynthesis.</text>
</comment>
<dbReference type="UniPathway" id="UPA00973"/>
<dbReference type="HAMAP" id="MF_00523">
    <property type="entry name" value="LpxD"/>
    <property type="match status" value="1"/>
</dbReference>
<accession>A0A662ZG93</accession>
<dbReference type="PANTHER" id="PTHR43378">
    <property type="entry name" value="UDP-3-O-ACYLGLUCOSAMINE N-ACYLTRANSFERASE"/>
    <property type="match status" value="1"/>
</dbReference>
<evidence type="ECO:0000313" key="10">
    <source>
        <dbReference type="Proteomes" id="UP000243745"/>
    </source>
</evidence>
<dbReference type="Pfam" id="PF00132">
    <property type="entry name" value="Hexapep"/>
    <property type="match status" value="2"/>
</dbReference>
<sequence>MKISEIAESLGGRVVGDGNHEVFKVANLATAQSNEISFLSDDKMRKYLSETKAGAVIVKADMVDEVSSHNYIVVDVPYVAFAKVAQIFDTTPRSATGIHPSAVIDPTAVLEENVSVGANAVIEAGAHIGEGAQIGPNCFVGKNTIIGKNTKLWANVSIYHNCVIGDRCLFQSGAVIGSDGFGYANERGRWVKIPQVGRVVIGNDVEIGASTTVDRGAIDDTVIEDNVIIDNQVQVAHNDKIGYGTAIAGATVIAGSVSIGKYCIIGGTSVFNGHISVCDGVQILGQVGSNIKKPGKYESYLPVQDASTWARTQVRMYQIEKIYKRLVGVEKKLAEITDNQGKE</sequence>
<dbReference type="OrthoDB" id="9784739at2"/>
<dbReference type="NCBIfam" id="NF002060">
    <property type="entry name" value="PRK00892.1"/>
    <property type="match status" value="1"/>
</dbReference>
<feature type="active site" description="Proton acceptor" evidence="7">
    <location>
        <position position="237"/>
    </location>
</feature>
<evidence type="ECO:0000256" key="6">
    <source>
        <dbReference type="ARBA" id="ARBA00023315"/>
    </source>
</evidence>
<dbReference type="InterPro" id="IPR018357">
    <property type="entry name" value="Hexapep_transf_CS"/>
</dbReference>
<evidence type="ECO:0000256" key="1">
    <source>
        <dbReference type="ARBA" id="ARBA00022516"/>
    </source>
</evidence>
<dbReference type="RefSeq" id="WP_031578763.1">
    <property type="nucleotide sequence ID" value="NZ_FOXF01000008.1"/>
</dbReference>
<comment type="similarity">
    <text evidence="7">Belongs to the transferase hexapeptide repeat family. LpxD subfamily.</text>
</comment>
<proteinExistence type="inferred from homology"/>
<dbReference type="EC" id="2.3.1.191" evidence="7"/>
<keyword evidence="10" id="KW-1185">Reference proteome</keyword>
<comment type="function">
    <text evidence="7">Catalyzes the N-acylation of UDP-3-O-acylglucosamine using 3-hydroxyacyl-ACP as the acyl donor. Is involved in the biosynthesis of lipid A, a phosphorylated glycolipid that anchors the lipopolysaccharide to the outer membrane of the cell.</text>
</comment>
<evidence type="ECO:0000256" key="4">
    <source>
        <dbReference type="ARBA" id="ARBA00022737"/>
    </source>
</evidence>
<gene>
    <name evidence="7" type="primary">lpxD</name>
    <name evidence="9" type="ORF">SAMN02910344_00721</name>
</gene>
<feature type="domain" description="UDP-3-O-[3-hydroxymyristoyl] glucosamine N-acyltransferase non-repeat region" evidence="8">
    <location>
        <begin position="20"/>
        <end position="86"/>
    </location>
</feature>
<dbReference type="InterPro" id="IPR020573">
    <property type="entry name" value="UDP_GlcNAc_AcTrfase_non-rep"/>
</dbReference>
<comment type="subunit">
    <text evidence="7">Homotrimer.</text>
</comment>
<dbReference type="Gene3D" id="3.40.1390.10">
    <property type="entry name" value="MurE/MurF, N-terminal domain"/>
    <property type="match status" value="1"/>
</dbReference>
<keyword evidence="2 7" id="KW-0441">Lipid A biosynthesis</keyword>
<dbReference type="Proteomes" id="UP000243745">
    <property type="component" value="Unassembled WGS sequence"/>
</dbReference>
<protein>
    <recommendedName>
        <fullName evidence="7">UDP-3-O-acylglucosamine N-acyltransferase</fullName>
        <ecNumber evidence="7">2.3.1.191</ecNumber>
    </recommendedName>
</protein>
<dbReference type="CDD" id="cd03352">
    <property type="entry name" value="LbH_LpxD"/>
    <property type="match status" value="1"/>
</dbReference>
<organism evidence="9 10">
    <name type="scientific">Ruminobacter amylophilus</name>
    <dbReference type="NCBI Taxonomy" id="867"/>
    <lineage>
        <taxon>Bacteria</taxon>
        <taxon>Pseudomonadati</taxon>
        <taxon>Pseudomonadota</taxon>
        <taxon>Gammaproteobacteria</taxon>
        <taxon>Aeromonadales</taxon>
        <taxon>Succinivibrionaceae</taxon>
        <taxon>Ruminobacter</taxon>
    </lineage>
</organism>
<dbReference type="PANTHER" id="PTHR43378:SF2">
    <property type="entry name" value="UDP-3-O-ACYLGLUCOSAMINE N-ACYLTRANSFERASE 1, MITOCHONDRIAL-RELATED"/>
    <property type="match status" value="1"/>
</dbReference>
<name>A0A662ZG93_9GAMM</name>
<dbReference type="InterPro" id="IPR007691">
    <property type="entry name" value="LpxD"/>
</dbReference>
<dbReference type="GO" id="GO:0016410">
    <property type="term" value="F:N-acyltransferase activity"/>
    <property type="evidence" value="ECO:0007669"/>
    <property type="project" value="InterPro"/>
</dbReference>
<keyword evidence="6 7" id="KW-0012">Acyltransferase</keyword>
<evidence type="ECO:0000256" key="5">
    <source>
        <dbReference type="ARBA" id="ARBA00023098"/>
    </source>
</evidence>
<dbReference type="AlphaFoldDB" id="A0A662ZG93"/>
<reference evidence="9 10" key="1">
    <citation type="submission" date="2016-10" db="EMBL/GenBank/DDBJ databases">
        <authorList>
            <person name="Varghese N."/>
            <person name="Submissions S."/>
        </authorList>
    </citation>
    <scope>NUCLEOTIDE SEQUENCE [LARGE SCALE GENOMIC DNA]</scope>
    <source>
        <strain evidence="9 10">DSM 1361</strain>
    </source>
</reference>
<evidence type="ECO:0000256" key="7">
    <source>
        <dbReference type="HAMAP-Rule" id="MF_00523"/>
    </source>
</evidence>
<keyword evidence="1 7" id="KW-0444">Lipid biosynthesis</keyword>
<dbReference type="SUPFAM" id="SSF51161">
    <property type="entry name" value="Trimeric LpxA-like enzymes"/>
    <property type="match status" value="1"/>
</dbReference>
<dbReference type="Pfam" id="PF04613">
    <property type="entry name" value="LpxD"/>
    <property type="match status" value="1"/>
</dbReference>
<dbReference type="GO" id="GO:0016020">
    <property type="term" value="C:membrane"/>
    <property type="evidence" value="ECO:0007669"/>
    <property type="project" value="GOC"/>
</dbReference>
<evidence type="ECO:0000256" key="2">
    <source>
        <dbReference type="ARBA" id="ARBA00022556"/>
    </source>
</evidence>
<dbReference type="InterPro" id="IPR001451">
    <property type="entry name" value="Hexapep"/>
</dbReference>
<keyword evidence="5 7" id="KW-0443">Lipid metabolism</keyword>
<dbReference type="GO" id="GO:0009245">
    <property type="term" value="P:lipid A biosynthetic process"/>
    <property type="evidence" value="ECO:0007669"/>
    <property type="project" value="UniProtKB-UniRule"/>
</dbReference>
<dbReference type="EMBL" id="FOXF01000008">
    <property type="protein sequence ID" value="SFP20012.1"/>
    <property type="molecule type" value="Genomic_DNA"/>
</dbReference>
<comment type="catalytic activity">
    <reaction evidence="7">
        <text>a UDP-3-O-[(3R)-3-hydroxyacyl]-alpha-D-glucosamine + a (3R)-hydroxyacyl-[ACP] = a UDP-2-N,3-O-bis[(3R)-3-hydroxyacyl]-alpha-D-glucosamine + holo-[ACP] + H(+)</text>
        <dbReference type="Rhea" id="RHEA:53836"/>
        <dbReference type="Rhea" id="RHEA-COMP:9685"/>
        <dbReference type="Rhea" id="RHEA-COMP:9945"/>
        <dbReference type="ChEBI" id="CHEBI:15378"/>
        <dbReference type="ChEBI" id="CHEBI:64479"/>
        <dbReference type="ChEBI" id="CHEBI:78827"/>
        <dbReference type="ChEBI" id="CHEBI:137740"/>
        <dbReference type="ChEBI" id="CHEBI:137748"/>
        <dbReference type="EC" id="2.3.1.191"/>
    </reaction>
</comment>
<dbReference type="Gene3D" id="2.160.10.10">
    <property type="entry name" value="Hexapeptide repeat proteins"/>
    <property type="match status" value="1"/>
</dbReference>
<evidence type="ECO:0000256" key="3">
    <source>
        <dbReference type="ARBA" id="ARBA00022679"/>
    </source>
</evidence>
<evidence type="ECO:0000259" key="8">
    <source>
        <dbReference type="Pfam" id="PF04613"/>
    </source>
</evidence>
<dbReference type="GO" id="GO:0103118">
    <property type="term" value="F:UDP-3-O-[(3R)-3-hydroxyacyl]-glucosamine N-acyltransferase activity"/>
    <property type="evidence" value="ECO:0007669"/>
    <property type="project" value="UniProtKB-EC"/>
</dbReference>
<dbReference type="InterPro" id="IPR011004">
    <property type="entry name" value="Trimer_LpxA-like_sf"/>
</dbReference>
<evidence type="ECO:0000313" key="9">
    <source>
        <dbReference type="EMBL" id="SFP20012.1"/>
    </source>
</evidence>